<protein>
    <submittedName>
        <fullName evidence="1">Uncharacterized protein</fullName>
    </submittedName>
</protein>
<name>A0A0A9ETC5_ARUDO</name>
<reference evidence="1" key="1">
    <citation type="submission" date="2014-09" db="EMBL/GenBank/DDBJ databases">
        <authorList>
            <person name="Magalhaes I.L.F."/>
            <person name="Oliveira U."/>
            <person name="Santos F.R."/>
            <person name="Vidigal T.H.D.A."/>
            <person name="Brescovit A.D."/>
            <person name="Santos A.J."/>
        </authorList>
    </citation>
    <scope>NUCLEOTIDE SEQUENCE</scope>
    <source>
        <tissue evidence="1">Shoot tissue taken approximately 20 cm above the soil surface</tissue>
    </source>
</reference>
<organism evidence="1">
    <name type="scientific">Arundo donax</name>
    <name type="common">Giant reed</name>
    <name type="synonym">Donax arundinaceus</name>
    <dbReference type="NCBI Taxonomy" id="35708"/>
    <lineage>
        <taxon>Eukaryota</taxon>
        <taxon>Viridiplantae</taxon>
        <taxon>Streptophyta</taxon>
        <taxon>Embryophyta</taxon>
        <taxon>Tracheophyta</taxon>
        <taxon>Spermatophyta</taxon>
        <taxon>Magnoliopsida</taxon>
        <taxon>Liliopsida</taxon>
        <taxon>Poales</taxon>
        <taxon>Poaceae</taxon>
        <taxon>PACMAD clade</taxon>
        <taxon>Arundinoideae</taxon>
        <taxon>Arundineae</taxon>
        <taxon>Arundo</taxon>
    </lineage>
</organism>
<dbReference type="AlphaFoldDB" id="A0A0A9ETC5"/>
<dbReference type="EMBL" id="GBRH01194534">
    <property type="protein sequence ID" value="JAE03362.1"/>
    <property type="molecule type" value="Transcribed_RNA"/>
</dbReference>
<sequence>MTYIETHHSEQYLIQNRTTSKLLQNPRKPQICGIPRHAE</sequence>
<reference evidence="1" key="2">
    <citation type="journal article" date="2015" name="Data Brief">
        <title>Shoot transcriptome of the giant reed, Arundo donax.</title>
        <authorList>
            <person name="Barrero R.A."/>
            <person name="Guerrero F.D."/>
            <person name="Moolhuijzen P."/>
            <person name="Goolsby J.A."/>
            <person name="Tidwell J."/>
            <person name="Bellgard S.E."/>
            <person name="Bellgard M.I."/>
        </authorList>
    </citation>
    <scope>NUCLEOTIDE SEQUENCE</scope>
    <source>
        <tissue evidence="1">Shoot tissue taken approximately 20 cm above the soil surface</tissue>
    </source>
</reference>
<proteinExistence type="predicted"/>
<accession>A0A0A9ETC5</accession>
<evidence type="ECO:0000313" key="1">
    <source>
        <dbReference type="EMBL" id="JAE03362.1"/>
    </source>
</evidence>